<keyword evidence="2" id="KW-0830">Ubiquinone</keyword>
<accession>A0A484H5R1</accession>
<feature type="domain" description="Coenzyme Q-binding protein COQ10 START" evidence="1">
    <location>
        <begin position="10"/>
        <end position="134"/>
    </location>
</feature>
<evidence type="ECO:0000259" key="1">
    <source>
        <dbReference type="Pfam" id="PF03364"/>
    </source>
</evidence>
<dbReference type="GO" id="GO:0048039">
    <property type="term" value="F:ubiquinone binding"/>
    <property type="evidence" value="ECO:0007669"/>
    <property type="project" value="InterPro"/>
</dbReference>
<dbReference type="InterPro" id="IPR023393">
    <property type="entry name" value="START-like_dom_sf"/>
</dbReference>
<name>A0A484H5R1_9ZZZZ</name>
<dbReference type="Gene3D" id="3.30.530.20">
    <property type="match status" value="1"/>
</dbReference>
<dbReference type="Pfam" id="PF03364">
    <property type="entry name" value="Polyketide_cyc"/>
    <property type="match status" value="1"/>
</dbReference>
<sequence>MPTHAEKRPMPYTPEQMFDMVADIEKYPEFLPWCTAARIRRREKNIIIADLMIGFKMVREKFTSRVELNRPHGINVAYAEGPFRHMDNHWVFQRMDDGGVLIDFYVDFEFHSKMLQKIVGTLFNEAVKLMVSAFQKRAAMLYGPDGRPPVQKRQITIPTPRQIGRKLRGQQP</sequence>
<dbReference type="PANTHER" id="PTHR12901">
    <property type="entry name" value="SPERM PROTEIN HOMOLOG"/>
    <property type="match status" value="1"/>
</dbReference>
<dbReference type="GO" id="GO:0045333">
    <property type="term" value="P:cellular respiration"/>
    <property type="evidence" value="ECO:0007669"/>
    <property type="project" value="InterPro"/>
</dbReference>
<dbReference type="AlphaFoldDB" id="A0A484H5R1"/>
<dbReference type="InterPro" id="IPR005031">
    <property type="entry name" value="COQ10_START"/>
</dbReference>
<protein>
    <submittedName>
        <fullName evidence="2">Oligoketide cyclase/lipid transport protein, similarity with yeast ubiquinone-binding protein YOL008W</fullName>
    </submittedName>
</protein>
<dbReference type="EMBL" id="LR026963">
    <property type="protein sequence ID" value="VBB68635.1"/>
    <property type="molecule type" value="Genomic_DNA"/>
</dbReference>
<organism evidence="2">
    <name type="scientific">invertebrate metagenome</name>
    <dbReference type="NCBI Taxonomy" id="1711999"/>
    <lineage>
        <taxon>unclassified sequences</taxon>
        <taxon>metagenomes</taxon>
        <taxon>organismal metagenomes</taxon>
    </lineage>
</organism>
<dbReference type="GO" id="GO:0005739">
    <property type="term" value="C:mitochondrion"/>
    <property type="evidence" value="ECO:0007669"/>
    <property type="project" value="TreeGrafter"/>
</dbReference>
<proteinExistence type="predicted"/>
<dbReference type="PANTHER" id="PTHR12901:SF10">
    <property type="entry name" value="COENZYME Q-BINDING PROTEIN COQ10, MITOCHONDRIAL"/>
    <property type="match status" value="1"/>
</dbReference>
<reference evidence="2" key="1">
    <citation type="submission" date="2018-10" db="EMBL/GenBank/DDBJ databases">
        <authorList>
            <person name="Gruber-Vodicka H."/>
            <person name="Jaeckle O."/>
        </authorList>
    </citation>
    <scope>NUCLEOTIDE SEQUENCE</scope>
</reference>
<dbReference type="InterPro" id="IPR044996">
    <property type="entry name" value="COQ10-like"/>
</dbReference>
<gene>
    <name evidence="2" type="ORF">RIEGSTA812A_PEG_108</name>
</gene>
<dbReference type="CDD" id="cd07813">
    <property type="entry name" value="COQ10p_like"/>
    <property type="match status" value="1"/>
</dbReference>
<evidence type="ECO:0000313" key="2">
    <source>
        <dbReference type="EMBL" id="VBB68635.1"/>
    </source>
</evidence>
<dbReference type="SUPFAM" id="SSF55961">
    <property type="entry name" value="Bet v1-like"/>
    <property type="match status" value="1"/>
</dbReference>